<evidence type="ECO:0000256" key="4">
    <source>
        <dbReference type="PIRSR" id="PIRSR637359-3"/>
    </source>
</evidence>
<organism evidence="6 7">
    <name type="scientific">Stichopus japonicus</name>
    <name type="common">Sea cucumber</name>
    <dbReference type="NCBI Taxonomy" id="307972"/>
    <lineage>
        <taxon>Eukaryota</taxon>
        <taxon>Metazoa</taxon>
        <taxon>Echinodermata</taxon>
        <taxon>Eleutherozoa</taxon>
        <taxon>Echinozoa</taxon>
        <taxon>Holothuroidea</taxon>
        <taxon>Aspidochirotacea</taxon>
        <taxon>Aspidochirotida</taxon>
        <taxon>Stichopodidae</taxon>
        <taxon>Apostichopus</taxon>
    </lineage>
</organism>
<dbReference type="EMBL" id="MRZV01000855">
    <property type="protein sequence ID" value="PIK43374.1"/>
    <property type="molecule type" value="Genomic_DNA"/>
</dbReference>
<proteinExistence type="predicted"/>
<dbReference type="InterPro" id="IPR037359">
    <property type="entry name" value="NST/OST"/>
</dbReference>
<keyword evidence="7" id="KW-1185">Reference proteome</keyword>
<dbReference type="SUPFAM" id="SSF52540">
    <property type="entry name" value="P-loop containing nucleoside triphosphate hydrolases"/>
    <property type="match status" value="1"/>
</dbReference>
<accession>A0A2G8K5T6</accession>
<dbReference type="InterPro" id="IPR027417">
    <property type="entry name" value="P-loop_NTPase"/>
</dbReference>
<feature type="disulfide bond" evidence="4">
    <location>
        <begin position="359"/>
        <end position="367"/>
    </location>
</feature>
<comment type="caution">
    <text evidence="6">The sequence shown here is derived from an EMBL/GenBank/DDBJ whole genome shotgun (WGS) entry which is preliminary data.</text>
</comment>
<evidence type="ECO:0000313" key="7">
    <source>
        <dbReference type="Proteomes" id="UP000230750"/>
    </source>
</evidence>
<keyword evidence="1 6" id="KW-0808">Transferase</keyword>
<evidence type="ECO:0000256" key="3">
    <source>
        <dbReference type="PIRSR" id="PIRSR637359-2"/>
    </source>
</evidence>
<dbReference type="GO" id="GO:0008467">
    <property type="term" value="F:[heparan sulfate]-glucosamine 3-sulfotransferase activity"/>
    <property type="evidence" value="ECO:0007669"/>
    <property type="project" value="TreeGrafter"/>
</dbReference>
<dbReference type="PANTHER" id="PTHR10605:SF72">
    <property type="entry name" value="HEPARAN SULFATE 3-O SULFOTRANSFERASE-B, ISOFORM A"/>
    <property type="match status" value="1"/>
</dbReference>
<evidence type="ECO:0000259" key="5">
    <source>
        <dbReference type="Pfam" id="PF00685"/>
    </source>
</evidence>
<name>A0A2G8K5T6_STIJA</name>
<evidence type="ECO:0000256" key="1">
    <source>
        <dbReference type="ARBA" id="ARBA00022679"/>
    </source>
</evidence>
<feature type="domain" description="Sulfotransferase" evidence="5">
    <location>
        <begin position="137"/>
        <end position="341"/>
    </location>
</feature>
<dbReference type="Proteomes" id="UP000230750">
    <property type="component" value="Unassembled WGS sequence"/>
</dbReference>
<dbReference type="AlphaFoldDB" id="A0A2G8K5T6"/>
<dbReference type="Gene3D" id="3.40.50.300">
    <property type="entry name" value="P-loop containing nucleotide triphosphate hydrolases"/>
    <property type="match status" value="1"/>
</dbReference>
<reference evidence="6 7" key="1">
    <citation type="journal article" date="2017" name="PLoS Biol.">
        <title>The sea cucumber genome provides insights into morphological evolution and visceral regeneration.</title>
        <authorList>
            <person name="Zhang X."/>
            <person name="Sun L."/>
            <person name="Yuan J."/>
            <person name="Sun Y."/>
            <person name="Gao Y."/>
            <person name="Zhang L."/>
            <person name="Li S."/>
            <person name="Dai H."/>
            <person name="Hamel J.F."/>
            <person name="Liu C."/>
            <person name="Yu Y."/>
            <person name="Liu S."/>
            <person name="Lin W."/>
            <person name="Guo K."/>
            <person name="Jin S."/>
            <person name="Xu P."/>
            <person name="Storey K.B."/>
            <person name="Huan P."/>
            <person name="Zhang T."/>
            <person name="Zhou Y."/>
            <person name="Zhang J."/>
            <person name="Lin C."/>
            <person name="Li X."/>
            <person name="Xing L."/>
            <person name="Huo D."/>
            <person name="Sun M."/>
            <person name="Wang L."/>
            <person name="Mercier A."/>
            <person name="Li F."/>
            <person name="Yang H."/>
            <person name="Xiang J."/>
        </authorList>
    </citation>
    <scope>NUCLEOTIDE SEQUENCE [LARGE SCALE GENOMIC DNA]</scope>
    <source>
        <strain evidence="6">Shaxun</strain>
        <tissue evidence="6">Muscle</tissue>
    </source>
</reference>
<dbReference type="InterPro" id="IPR000863">
    <property type="entry name" value="Sulfotransferase_dom"/>
</dbReference>
<evidence type="ECO:0000313" key="6">
    <source>
        <dbReference type="EMBL" id="PIK43374.1"/>
    </source>
</evidence>
<dbReference type="OrthoDB" id="524083at2759"/>
<gene>
    <name evidence="6" type="ORF">BSL78_19783</name>
</gene>
<dbReference type="PANTHER" id="PTHR10605">
    <property type="entry name" value="HEPARAN SULFATE SULFOTRANSFERASE"/>
    <property type="match status" value="1"/>
</dbReference>
<protein>
    <submittedName>
        <fullName evidence="6">Putative heparan sulfate glucosamine 3-O-sulfotransferase 1-like</fullName>
    </submittedName>
</protein>
<keyword evidence="2" id="KW-0325">Glycoprotein</keyword>
<sequence>MAVQKRYILACCVVLCLIVLCHYQRFWGQKYTIPIKQGIKKPVVHDNFNRWKRLLANRSYAYSSVIVANNARPYQRLKTVKKESGLPARIDLHVGNLSVNSSNINRTCFFFENGNVYKPVPWDKEVLKTRHCSRRLPDAIIFGTRQCGASKLDFYLRTHPDIAFTAREEMHFFGSPKETRGIDWYRNQMMLSKANQVTMEKTPKYFVRPTVPKKLRDNLGVRTKLVLVLRDPVERAMYDFLQLRLLWDEKGTELMDRWADFNGTLDNYYFLLNSSFETTVLRSSGQVRQENALVYIGCYSYFLDRWLKYFPPSQILIVDHEELERDPVPVLKRTEKFLRVSQYFTEDKMYLNPEKQLHCLSSPFNHCADENQGRVLPEVTRLWFRN</sequence>
<dbReference type="Pfam" id="PF00685">
    <property type="entry name" value="Sulfotransfer_1"/>
    <property type="match status" value="1"/>
</dbReference>
<dbReference type="STRING" id="307972.A0A2G8K5T6"/>
<keyword evidence="4" id="KW-1015">Disulfide bond</keyword>
<feature type="binding site" evidence="3">
    <location>
        <position position="230"/>
    </location>
    <ligand>
        <name>3'-phosphoadenylyl sulfate</name>
        <dbReference type="ChEBI" id="CHEBI:58339"/>
    </ligand>
</feature>
<evidence type="ECO:0000256" key="2">
    <source>
        <dbReference type="ARBA" id="ARBA00023180"/>
    </source>
</evidence>